<evidence type="ECO:0000256" key="1">
    <source>
        <dbReference type="ARBA" id="ARBA00022729"/>
    </source>
</evidence>
<dbReference type="Gene3D" id="2.40.160.20">
    <property type="match status" value="1"/>
</dbReference>
<dbReference type="SUPFAM" id="SSF56925">
    <property type="entry name" value="OMPA-like"/>
    <property type="match status" value="1"/>
</dbReference>
<evidence type="ECO:0000313" key="4">
    <source>
        <dbReference type="EMBL" id="GGZ91748.1"/>
    </source>
</evidence>
<feature type="domain" description="Outer membrane protein beta-barrel" evidence="3">
    <location>
        <begin position="20"/>
        <end position="177"/>
    </location>
</feature>
<feature type="chain" id="PRO_5036791004" description="Outer membrane protein beta-barrel domain-containing protein" evidence="2">
    <location>
        <begin position="31"/>
        <end position="218"/>
    </location>
</feature>
<dbReference type="RefSeq" id="WP_189362513.1">
    <property type="nucleotide sequence ID" value="NZ_BMWZ01000009.1"/>
</dbReference>
<dbReference type="EMBL" id="BMWZ01000009">
    <property type="protein sequence ID" value="GGZ91748.1"/>
    <property type="molecule type" value="Genomic_DNA"/>
</dbReference>
<reference evidence="4" key="2">
    <citation type="submission" date="2020-09" db="EMBL/GenBank/DDBJ databases">
        <authorList>
            <person name="Sun Q."/>
            <person name="Kim S."/>
        </authorList>
    </citation>
    <scope>NUCLEOTIDE SEQUENCE</scope>
    <source>
        <strain evidence="4">KCTC 12710</strain>
    </source>
</reference>
<dbReference type="Proteomes" id="UP000636004">
    <property type="component" value="Unassembled WGS sequence"/>
</dbReference>
<keyword evidence="1 2" id="KW-0732">Signal</keyword>
<comment type="caution">
    <text evidence="4">The sequence shown here is derived from an EMBL/GenBank/DDBJ whole genome shotgun (WGS) entry which is preliminary data.</text>
</comment>
<name>A0A918VDV5_9FLAO</name>
<evidence type="ECO:0000259" key="3">
    <source>
        <dbReference type="Pfam" id="PF13505"/>
    </source>
</evidence>
<dbReference type="InterPro" id="IPR027385">
    <property type="entry name" value="Beta-barrel_OMP"/>
</dbReference>
<feature type="signal peptide" evidence="2">
    <location>
        <begin position="1"/>
        <end position="30"/>
    </location>
</feature>
<dbReference type="Pfam" id="PF13505">
    <property type="entry name" value="OMP_b-brl"/>
    <property type="match status" value="1"/>
</dbReference>
<sequence length="218" mass="23636">MIKKITSLKTSTCGVLFVFALLFSGLSSNAQTVEIIPSYGYQFGAKLKYGYNNYLKVQDSDQWGISLGVETFDDTMVELSYVHQGSTIRVRDIPADIPDEERLADVSGDWIMIGGTRYFPNGNIRPFLGAALGIVIVSPSNENREIINRSLSNDTNFAFSFKGGVNIMFSEHVGINIQGNLMFPVNYGGFYVGTGGGGAYASSTVIMGGFSGGLVFRI</sequence>
<organism evidence="4 5">
    <name type="scientific">Algibacter mikhailovii</name>
    <dbReference type="NCBI Taxonomy" id="425498"/>
    <lineage>
        <taxon>Bacteria</taxon>
        <taxon>Pseudomonadati</taxon>
        <taxon>Bacteroidota</taxon>
        <taxon>Flavobacteriia</taxon>
        <taxon>Flavobacteriales</taxon>
        <taxon>Flavobacteriaceae</taxon>
        <taxon>Algibacter</taxon>
    </lineage>
</organism>
<evidence type="ECO:0000313" key="5">
    <source>
        <dbReference type="Proteomes" id="UP000636004"/>
    </source>
</evidence>
<protein>
    <recommendedName>
        <fullName evidence="3">Outer membrane protein beta-barrel domain-containing protein</fullName>
    </recommendedName>
</protein>
<proteinExistence type="predicted"/>
<gene>
    <name evidence="4" type="ORF">GCM10007028_32720</name>
</gene>
<reference evidence="4" key="1">
    <citation type="journal article" date="2014" name="Int. J. Syst. Evol. Microbiol.">
        <title>Complete genome sequence of Corynebacterium casei LMG S-19264T (=DSM 44701T), isolated from a smear-ripened cheese.</title>
        <authorList>
            <consortium name="US DOE Joint Genome Institute (JGI-PGF)"/>
            <person name="Walter F."/>
            <person name="Albersmeier A."/>
            <person name="Kalinowski J."/>
            <person name="Ruckert C."/>
        </authorList>
    </citation>
    <scope>NUCLEOTIDE SEQUENCE</scope>
    <source>
        <strain evidence="4">KCTC 12710</strain>
    </source>
</reference>
<evidence type="ECO:0000256" key="2">
    <source>
        <dbReference type="SAM" id="SignalP"/>
    </source>
</evidence>
<keyword evidence="5" id="KW-1185">Reference proteome</keyword>
<dbReference type="InterPro" id="IPR011250">
    <property type="entry name" value="OMP/PagP_B-barrel"/>
</dbReference>
<dbReference type="AlphaFoldDB" id="A0A918VDV5"/>
<accession>A0A918VDV5</accession>